<dbReference type="Pfam" id="PF08494">
    <property type="entry name" value="DEAD_assoc"/>
    <property type="match status" value="1"/>
</dbReference>
<accession>A0A4U8YVF1</accession>
<dbReference type="Gene3D" id="3.40.50.300">
    <property type="entry name" value="P-loop containing nucleotide triphosphate hydrolases"/>
    <property type="match status" value="2"/>
</dbReference>
<dbReference type="InterPro" id="IPR014001">
    <property type="entry name" value="Helicase_ATP-bd"/>
</dbReference>
<dbReference type="GO" id="GO:0004386">
    <property type="term" value="F:helicase activity"/>
    <property type="evidence" value="ECO:0007669"/>
    <property type="project" value="UniProtKB-KW"/>
</dbReference>
<feature type="domain" description="Helicase C-terminal" evidence="12">
    <location>
        <begin position="294"/>
        <end position="444"/>
    </location>
</feature>
<dbReference type="InterPro" id="IPR027417">
    <property type="entry name" value="P-loop_NTPase"/>
</dbReference>
<dbReference type="PROSITE" id="PS51192">
    <property type="entry name" value="HELICASE_ATP_BIND_1"/>
    <property type="match status" value="1"/>
</dbReference>
<evidence type="ECO:0000256" key="7">
    <source>
        <dbReference type="ARBA" id="ARBA00023204"/>
    </source>
</evidence>
<dbReference type="EMBL" id="LR536450">
    <property type="protein sequence ID" value="VFU07293.1"/>
    <property type="molecule type" value="Genomic_DNA"/>
</dbReference>
<keyword evidence="5" id="KW-0067">ATP-binding</keyword>
<dbReference type="GO" id="GO:0016887">
    <property type="term" value="F:ATP hydrolysis activity"/>
    <property type="evidence" value="ECO:0007669"/>
    <property type="project" value="TreeGrafter"/>
</dbReference>
<gene>
    <name evidence="13" type="ORF">MTUNDRAET4_0400</name>
</gene>
<dbReference type="KEGG" id="mtun:MTUNDRAET4_0400"/>
<evidence type="ECO:0000256" key="3">
    <source>
        <dbReference type="ARBA" id="ARBA00022801"/>
    </source>
</evidence>
<evidence type="ECO:0000256" key="6">
    <source>
        <dbReference type="ARBA" id="ARBA00023125"/>
    </source>
</evidence>
<evidence type="ECO:0000256" key="10">
    <source>
        <dbReference type="SAM" id="MobiDB-lite"/>
    </source>
</evidence>
<evidence type="ECO:0000256" key="4">
    <source>
        <dbReference type="ARBA" id="ARBA00022806"/>
    </source>
</evidence>
<feature type="domain" description="Helicase ATP-binding" evidence="11">
    <location>
        <begin position="81"/>
        <end position="260"/>
    </location>
</feature>
<dbReference type="GO" id="GO:0006281">
    <property type="term" value="P:DNA repair"/>
    <property type="evidence" value="ECO:0007669"/>
    <property type="project" value="UniProtKB-KW"/>
</dbReference>
<keyword evidence="4" id="KW-0347">Helicase</keyword>
<dbReference type="SUPFAM" id="SSF52540">
    <property type="entry name" value="P-loop containing nucleoside triphosphate hydrolases"/>
    <property type="match status" value="1"/>
</dbReference>
<dbReference type="AlphaFoldDB" id="A0A4U8YVF1"/>
<keyword evidence="7" id="KW-0234">DNA repair</keyword>
<dbReference type="InterPro" id="IPR013701">
    <property type="entry name" value="Lhr-like_DEAD/DEAH_assoc"/>
</dbReference>
<dbReference type="GO" id="GO:0005524">
    <property type="term" value="F:ATP binding"/>
    <property type="evidence" value="ECO:0007669"/>
    <property type="project" value="UniProtKB-KW"/>
</dbReference>
<dbReference type="PANTHER" id="PTHR47962">
    <property type="entry name" value="ATP-DEPENDENT HELICASE LHR-RELATED-RELATED"/>
    <property type="match status" value="1"/>
</dbReference>
<keyword evidence="1" id="KW-0547">Nucleotide-binding</keyword>
<dbReference type="Pfam" id="PF00270">
    <property type="entry name" value="DEAD"/>
    <property type="match status" value="1"/>
</dbReference>
<dbReference type="InterPro" id="IPR017170">
    <property type="entry name" value="Lhr-like"/>
</dbReference>
<dbReference type="OrthoDB" id="9815222at2"/>
<organism evidence="13 14">
    <name type="scientific">Methylocella tundrae</name>
    <dbReference type="NCBI Taxonomy" id="227605"/>
    <lineage>
        <taxon>Bacteria</taxon>
        <taxon>Pseudomonadati</taxon>
        <taxon>Pseudomonadota</taxon>
        <taxon>Alphaproteobacteria</taxon>
        <taxon>Hyphomicrobiales</taxon>
        <taxon>Beijerinckiaceae</taxon>
        <taxon>Methylocella</taxon>
    </lineage>
</organism>
<name>A0A4U8YVF1_METTU</name>
<evidence type="ECO:0000256" key="2">
    <source>
        <dbReference type="ARBA" id="ARBA00022763"/>
    </source>
</evidence>
<keyword evidence="8" id="KW-0413">Isomerase</keyword>
<keyword evidence="2" id="KW-0227">DNA damage</keyword>
<dbReference type="InterPro" id="IPR001650">
    <property type="entry name" value="Helicase_C-like"/>
</dbReference>
<dbReference type="PROSITE" id="PS51194">
    <property type="entry name" value="HELICASE_CTER"/>
    <property type="match status" value="1"/>
</dbReference>
<protein>
    <submittedName>
        <fullName evidence="13">DEAD/H associated domain protein</fullName>
    </submittedName>
</protein>
<evidence type="ECO:0000256" key="5">
    <source>
        <dbReference type="ARBA" id="ARBA00022840"/>
    </source>
</evidence>
<dbReference type="Proteomes" id="UP000294360">
    <property type="component" value="Chromosome"/>
</dbReference>
<evidence type="ECO:0000256" key="1">
    <source>
        <dbReference type="ARBA" id="ARBA00022741"/>
    </source>
</evidence>
<dbReference type="InterPro" id="IPR026362">
    <property type="entry name" value="DEXH_lig_assoc"/>
</dbReference>
<evidence type="ECO:0000256" key="9">
    <source>
        <dbReference type="ARBA" id="ARBA00093467"/>
    </source>
</evidence>
<evidence type="ECO:0000259" key="12">
    <source>
        <dbReference type="PROSITE" id="PS51194"/>
    </source>
</evidence>
<dbReference type="InterPro" id="IPR011545">
    <property type="entry name" value="DEAD/DEAH_box_helicase_dom"/>
</dbReference>
<reference evidence="13 14" key="1">
    <citation type="submission" date="2019-03" db="EMBL/GenBank/DDBJ databases">
        <authorList>
            <person name="Kox A.R. M."/>
        </authorList>
    </citation>
    <scope>NUCLEOTIDE SEQUENCE [LARGE SCALE GENOMIC DNA]</scope>
    <source>
        <strain evidence="13">MTUNDRAET4 annotated genome</strain>
    </source>
</reference>
<dbReference type="SMART" id="SM00490">
    <property type="entry name" value="HELICc"/>
    <property type="match status" value="1"/>
</dbReference>
<feature type="region of interest" description="Disordered" evidence="10">
    <location>
        <begin position="155"/>
        <end position="174"/>
    </location>
</feature>
<evidence type="ECO:0000313" key="13">
    <source>
        <dbReference type="EMBL" id="VFU07293.1"/>
    </source>
</evidence>
<comment type="similarity">
    <text evidence="9">Belongs to the Lhr helicase family. Lhr-Core subfamily.</text>
</comment>
<dbReference type="InterPro" id="IPR052511">
    <property type="entry name" value="ATP-dep_Helicase"/>
</dbReference>
<evidence type="ECO:0000256" key="8">
    <source>
        <dbReference type="ARBA" id="ARBA00023235"/>
    </source>
</evidence>
<proteinExistence type="inferred from homology"/>
<keyword evidence="6" id="KW-0238">DNA-binding</keyword>
<dbReference type="SMART" id="SM00487">
    <property type="entry name" value="DEXDc"/>
    <property type="match status" value="1"/>
</dbReference>
<dbReference type="NCBIfam" id="TIGR04121">
    <property type="entry name" value="DEXH_lig_assoc"/>
    <property type="match status" value="1"/>
</dbReference>
<dbReference type="GO" id="GO:0003677">
    <property type="term" value="F:DNA binding"/>
    <property type="evidence" value="ECO:0007669"/>
    <property type="project" value="UniProtKB-KW"/>
</dbReference>
<dbReference type="Pfam" id="PF19306">
    <property type="entry name" value="WHD_Lhr"/>
    <property type="match status" value="1"/>
</dbReference>
<keyword evidence="3" id="KW-0378">Hydrolase</keyword>
<evidence type="ECO:0000259" key="11">
    <source>
        <dbReference type="PROSITE" id="PS51192"/>
    </source>
</evidence>
<evidence type="ECO:0000313" key="14">
    <source>
        <dbReference type="Proteomes" id="UP000294360"/>
    </source>
</evidence>
<dbReference type="CDD" id="cd18796">
    <property type="entry name" value="SF2_C_LHR"/>
    <property type="match status" value="1"/>
</dbReference>
<dbReference type="InterPro" id="IPR045628">
    <property type="entry name" value="Lhr_WH_dom"/>
</dbReference>
<dbReference type="Pfam" id="PF00271">
    <property type="entry name" value="Helicase_C"/>
    <property type="match status" value="1"/>
</dbReference>
<dbReference type="PANTHER" id="PTHR47962:SF3">
    <property type="entry name" value="LARGE ATP-DEPENDENT HELICASE-RELATED PROTEIN"/>
    <property type="match status" value="1"/>
</dbReference>
<sequence length="903" mass="99049">MNDDAADWFNFRRVGGHCRALRIFRCDDYFTLGRPDAPPARGPPLTFQGPFVTGFDFDLPPRFLAWFSARGWSPRRHQIELLRLARETNTLLIAPTGAGKTLAGFLPSLVDLEMPAKRRALHTLYISPLKALAVDVERNLETPIAEMGLGVKVETRTGDTSAAKRQRQRRDPPDILLTTPEQLALLLASPDAEHLFAGLRHVVFDELHAIAASKRGDLLSLGLARLRSLAPGLRAIGLSATVRDPAELRRWLAPQGRAEACAALVIAEPGAPPDLSILDTKERLPWAGHSARHALGEIYAAIRAAKMSLVFVNTRAQAEYIFQELWRRNDDGLAIALHHGSLDVQQRRGVEEAMAAGRLKSVVCTSTLDLGIDWGDVDLVINIGAPKGASRLAQRIGRANHRLDEPSRAILVPANRFEVLECRAAVDAAREGAQDTALARSGALDVLCQHILGMACAAPFDATALFAEARSAAPYAALTRENFESALAFVATGGYALKTYERFARIKQTPDGRWRIANGRVAQTYRLNVGTIIEADLLKVRLVPGGARPAASYTGPLRRGGRVLGEIEESFIEMLAPKDTFLFGGEILALQGVVENEALVSRANAETPKIPSYAGGKFPLSTYLAMRVRGILSNPAGWSALPDQVADWLDLQRQRSALPPPDELLVESFPRGGRFYLALYPFEGRLAHTTLAMLVTRRMERAGLKPQGFVANDYALCIWSVSNLGALFEKGSVRLEDLLSEDMLGDDLEEWLEESALMKRTFRNCAIISGLIERNFIDRRKTGRQVKISTDLIYDVLRRHEPQHLLLRAARADAATGLLDLDRLTHMLTRVRGKIIHKALSRVSPLAVPVLLEIGRETVYGEAQDVVLAEAAQTLVDEVLAETPAAEENLAKAAPVRKGRGKP</sequence>
<dbReference type="PIRSF" id="PIRSF037307">
    <property type="entry name" value="Lhr-like_helic_prd"/>
    <property type="match status" value="1"/>
</dbReference>